<dbReference type="SUPFAM" id="SSF53756">
    <property type="entry name" value="UDP-Glycosyltransferase/glycogen phosphorylase"/>
    <property type="match status" value="1"/>
</dbReference>
<accession>A0A840AP43</accession>
<reference evidence="1 2" key="1">
    <citation type="submission" date="2020-08" db="EMBL/GenBank/DDBJ databases">
        <title>Genomic Encyclopedia of Type Strains, Phase IV (KMG-IV): sequencing the most valuable type-strain genomes for metagenomic binning, comparative biology and taxonomic classification.</title>
        <authorList>
            <person name="Goeker M."/>
        </authorList>
    </citation>
    <scope>NUCLEOTIDE SEQUENCE [LARGE SCALE GENOMIC DNA]</scope>
    <source>
        <strain evidence="1 2">DSM 25966</strain>
    </source>
</reference>
<dbReference type="EMBL" id="JACIDS010000002">
    <property type="protein sequence ID" value="MBB3930285.1"/>
    <property type="molecule type" value="Genomic_DNA"/>
</dbReference>
<gene>
    <name evidence="1" type="ORF">GGR25_001324</name>
</gene>
<evidence type="ECO:0000313" key="1">
    <source>
        <dbReference type="EMBL" id="MBB3930285.1"/>
    </source>
</evidence>
<dbReference type="Gene3D" id="1.10.287.1080">
    <property type="entry name" value="MazG-like"/>
    <property type="match status" value="1"/>
</dbReference>
<protein>
    <submittedName>
        <fullName evidence="1">Glycosyltransferase involved in cell wall biosynthesis</fullName>
    </submittedName>
</protein>
<dbReference type="GO" id="GO:0016740">
    <property type="term" value="F:transferase activity"/>
    <property type="evidence" value="ECO:0007669"/>
    <property type="project" value="UniProtKB-KW"/>
</dbReference>
<proteinExistence type="predicted"/>
<dbReference type="SUPFAM" id="SSF101386">
    <property type="entry name" value="all-alpha NTP pyrophosphatases"/>
    <property type="match status" value="1"/>
</dbReference>
<sequence length="511" mass="57606">MAPSLNIEKLIESIGLPAAELRAYLIDEIDEFLAASDPAHLEDEFGDVLFALLSMAWAHTGRHYPLRLDLAEAKLQQRLGRYGTISRHAPKYTDDRIAEMEVGVVHFVLGQFGGQWQRFDALQNGTVAEISALTDAPFGEPDRLTNHCIVTFGDVDEISYEIIYSAATQRAGNTIRCRIPDFLFLRAKKGLIFDQLAGLMALQVSAALDGIRLSPSAIAHFHSWESGFLTDSVSFWRRIATMKTIFSPYLTTGRLKALIESRGGTGWTMTPDELRVAAEYERKLSQACMRVVLESSLDREFFTSWVHPERLDLRSFAVDRQASFAVEPPRAGRLTFIAGGRPVREKGFVELCREFAAVRDWAKDEGVDVSLAILCRERNRSKGQEYIVDIERVIAEKNLGDCVSIEPKVSLDELKQRIRESDALIVPSIYDPYCLMPTYSVEEKRPSFVSTHAGIAENIRSPEFTFDPELEGDLVRAIRAWYAKPSVFAFESRFASYLGLYLAKESRPLWE</sequence>
<keyword evidence="1" id="KW-0808">Transferase</keyword>
<dbReference type="Proteomes" id="UP000553963">
    <property type="component" value="Unassembled WGS sequence"/>
</dbReference>
<dbReference type="AlphaFoldDB" id="A0A840AP43"/>
<comment type="caution">
    <text evidence="1">The sequence shown here is derived from an EMBL/GenBank/DDBJ whole genome shotgun (WGS) entry which is preliminary data.</text>
</comment>
<name>A0A840AP43_9HYPH</name>
<keyword evidence="2" id="KW-1185">Reference proteome</keyword>
<dbReference type="Gene3D" id="3.40.50.2000">
    <property type="entry name" value="Glycogen Phosphorylase B"/>
    <property type="match status" value="1"/>
</dbReference>
<evidence type="ECO:0000313" key="2">
    <source>
        <dbReference type="Proteomes" id="UP000553963"/>
    </source>
</evidence>
<organism evidence="1 2">
    <name type="scientific">Kaistia hirudinis</name>
    <dbReference type="NCBI Taxonomy" id="1293440"/>
    <lineage>
        <taxon>Bacteria</taxon>
        <taxon>Pseudomonadati</taxon>
        <taxon>Pseudomonadota</taxon>
        <taxon>Alphaproteobacteria</taxon>
        <taxon>Hyphomicrobiales</taxon>
        <taxon>Kaistiaceae</taxon>
        <taxon>Kaistia</taxon>
    </lineage>
</organism>
<dbReference type="RefSeq" id="WP_183397962.1">
    <property type="nucleotide sequence ID" value="NZ_JACIDS010000002.1"/>
</dbReference>